<evidence type="ECO:0000256" key="6">
    <source>
        <dbReference type="ARBA" id="ARBA00022692"/>
    </source>
</evidence>
<dbReference type="EMBL" id="FWDM01000019">
    <property type="protein sequence ID" value="SLM12723.1"/>
    <property type="molecule type" value="Genomic_DNA"/>
</dbReference>
<keyword evidence="5" id="KW-0997">Cell inner membrane</keyword>
<accession>A0A3P3XIN1</accession>
<feature type="transmembrane region" description="Helical" evidence="12">
    <location>
        <begin position="102"/>
        <end position="121"/>
    </location>
</feature>
<evidence type="ECO:0000256" key="2">
    <source>
        <dbReference type="ARBA" id="ARBA00011262"/>
    </source>
</evidence>
<evidence type="ECO:0000256" key="3">
    <source>
        <dbReference type="ARBA" id="ARBA00022448"/>
    </source>
</evidence>
<evidence type="ECO:0000256" key="4">
    <source>
        <dbReference type="ARBA" id="ARBA00022475"/>
    </source>
</evidence>
<name>A0A3P3XIN1_9SPIR</name>
<protein>
    <recommendedName>
        <fullName evidence="10">Autoinducer 2 import system permease protein LsrD</fullName>
    </recommendedName>
</protein>
<feature type="transmembrane region" description="Helical" evidence="12">
    <location>
        <begin position="299"/>
        <end position="320"/>
    </location>
</feature>
<evidence type="ECO:0000256" key="7">
    <source>
        <dbReference type="ARBA" id="ARBA00022989"/>
    </source>
</evidence>
<feature type="transmembrane region" description="Helical" evidence="12">
    <location>
        <begin position="219"/>
        <end position="238"/>
    </location>
</feature>
<dbReference type="GO" id="GO:0005886">
    <property type="term" value="C:plasma membrane"/>
    <property type="evidence" value="ECO:0007669"/>
    <property type="project" value="UniProtKB-SubCell"/>
</dbReference>
<evidence type="ECO:0000256" key="8">
    <source>
        <dbReference type="ARBA" id="ARBA00023136"/>
    </source>
</evidence>
<evidence type="ECO:0000256" key="1">
    <source>
        <dbReference type="ARBA" id="ARBA00004651"/>
    </source>
</evidence>
<comment type="subcellular location">
    <subcellularLocation>
        <location evidence="1">Cell membrane</location>
        <topology evidence="1">Multi-pass membrane protein</topology>
    </subcellularLocation>
</comment>
<evidence type="ECO:0000256" key="5">
    <source>
        <dbReference type="ARBA" id="ARBA00022519"/>
    </source>
</evidence>
<dbReference type="PANTHER" id="PTHR32196:SF71">
    <property type="entry name" value="AUTOINDUCER 2 IMPORT SYSTEM PERMEASE PROTEIN LSRD"/>
    <property type="match status" value="1"/>
</dbReference>
<reference evidence="13" key="1">
    <citation type="submission" date="2017-02" db="EMBL/GenBank/DDBJ databases">
        <authorList>
            <person name="Regsiter A."/>
            <person name="William W."/>
        </authorList>
    </citation>
    <scope>NUCLEOTIDE SEQUENCE</scope>
    <source>
        <strain evidence="13">Bib</strain>
    </source>
</reference>
<feature type="transmembrane region" description="Helical" evidence="12">
    <location>
        <begin position="275"/>
        <end position="293"/>
    </location>
</feature>
<feature type="transmembrane region" description="Helical" evidence="12">
    <location>
        <begin position="250"/>
        <end position="268"/>
    </location>
</feature>
<keyword evidence="7 12" id="KW-1133">Transmembrane helix</keyword>
<feature type="transmembrane region" description="Helical" evidence="12">
    <location>
        <begin position="168"/>
        <end position="190"/>
    </location>
</feature>
<evidence type="ECO:0000256" key="10">
    <source>
        <dbReference type="ARBA" id="ARBA00039381"/>
    </source>
</evidence>
<dbReference type="CDD" id="cd06579">
    <property type="entry name" value="TM_PBP1_transp_AraH_like"/>
    <property type="match status" value="1"/>
</dbReference>
<evidence type="ECO:0000313" key="13">
    <source>
        <dbReference type="EMBL" id="SLM12723.1"/>
    </source>
</evidence>
<dbReference type="PANTHER" id="PTHR32196">
    <property type="entry name" value="ABC TRANSPORTER PERMEASE PROTEIN YPHD-RELATED-RELATED"/>
    <property type="match status" value="1"/>
</dbReference>
<feature type="transmembrane region" description="Helical" evidence="12">
    <location>
        <begin position="21"/>
        <end position="44"/>
    </location>
</feature>
<dbReference type="GO" id="GO:0022857">
    <property type="term" value="F:transmembrane transporter activity"/>
    <property type="evidence" value="ECO:0007669"/>
    <property type="project" value="InterPro"/>
</dbReference>
<evidence type="ECO:0000256" key="11">
    <source>
        <dbReference type="SAM" id="MobiDB-lite"/>
    </source>
</evidence>
<dbReference type="AlphaFoldDB" id="A0A3P3XIN1"/>
<comment type="subunit">
    <text evidence="2">The complex is composed of two ATP-binding proteins (LsrA), two transmembrane proteins (LsrC and LsrD) and a solute-binding protein (LsrB).</text>
</comment>
<keyword evidence="4" id="KW-1003">Cell membrane</keyword>
<sequence length="357" mass="38399">MTEKTSTIDVNKPRGLRKYQWEIFLVVLFLAVNVVNSFLSPYYLTLDTFVSTPMNFLDKAFLVLPMTMIIILGNIDVSVGSIVALTSVLMAVSYNAGLPMPLAMVLALVISTTCGLINGLLQIKFRELSATIITLSTMTVYRGIAYVILEDRSAGRFPSWFSFLAWGYIGKVPFILIVFVLAAIVFAILLHTTRFGRMVFAVGNNKTACEYSGIRTGRIILGVSVITGLMAGFTSLFLTSRMGSTRPNVALGYELDVIAMTVLGGISTSGGKGRIAGPLISIFLIGFLNYGLGLRNVSAQVLLIILGFLLILSVLVQNFTDRPRQKSSSKSGKSAAPTHRSDAGSGSDIHGNSAQGG</sequence>
<evidence type="ECO:0000256" key="12">
    <source>
        <dbReference type="SAM" id="Phobius"/>
    </source>
</evidence>
<evidence type="ECO:0000256" key="9">
    <source>
        <dbReference type="ARBA" id="ARBA00025439"/>
    </source>
</evidence>
<comment type="function">
    <text evidence="9">Part of the ABC transporter complex LsrABCD involved in autoinducer 2 (AI-2) import. Probably responsible for the translocation of the substrate across the membrane.</text>
</comment>
<keyword evidence="8 12" id="KW-0472">Membrane</keyword>
<organism evidence="13">
    <name type="scientific">uncultured spirochete</name>
    <dbReference type="NCBI Taxonomy" id="156406"/>
    <lineage>
        <taxon>Bacteria</taxon>
        <taxon>Pseudomonadati</taxon>
        <taxon>Spirochaetota</taxon>
        <taxon>Spirochaetia</taxon>
        <taxon>Spirochaetales</taxon>
        <taxon>environmental samples</taxon>
    </lineage>
</organism>
<dbReference type="InterPro" id="IPR001851">
    <property type="entry name" value="ABC_transp_permease"/>
</dbReference>
<feature type="region of interest" description="Disordered" evidence="11">
    <location>
        <begin position="322"/>
        <end position="357"/>
    </location>
</feature>
<keyword evidence="3" id="KW-0813">Transport</keyword>
<keyword evidence="6 12" id="KW-0812">Transmembrane</keyword>
<dbReference type="Pfam" id="PF02653">
    <property type="entry name" value="BPD_transp_2"/>
    <property type="match status" value="1"/>
</dbReference>
<gene>
    <name evidence="13" type="primary">rbsC</name>
    <name evidence="13" type="ORF">SPIROBIBN47_260024</name>
</gene>
<proteinExistence type="predicted"/>